<feature type="region of interest" description="Disordered" evidence="1">
    <location>
        <begin position="248"/>
        <end position="276"/>
    </location>
</feature>
<dbReference type="RefSeq" id="WP_189828384.1">
    <property type="nucleotide sequence ID" value="NZ_BMVC01000031.1"/>
</dbReference>
<feature type="compositionally biased region" description="Basic and acidic residues" evidence="1">
    <location>
        <begin position="257"/>
        <end position="276"/>
    </location>
</feature>
<proteinExistence type="predicted"/>
<organism evidence="2 3">
    <name type="scientific">Streptomyces finlayi</name>
    <dbReference type="NCBI Taxonomy" id="67296"/>
    <lineage>
        <taxon>Bacteria</taxon>
        <taxon>Bacillati</taxon>
        <taxon>Actinomycetota</taxon>
        <taxon>Actinomycetes</taxon>
        <taxon>Kitasatosporales</taxon>
        <taxon>Streptomycetaceae</taxon>
        <taxon>Streptomyces</taxon>
    </lineage>
</organism>
<comment type="caution">
    <text evidence="2">The sequence shown here is derived from an EMBL/GenBank/DDBJ whole genome shotgun (WGS) entry which is preliminary data.</text>
</comment>
<evidence type="ECO:0000313" key="2">
    <source>
        <dbReference type="EMBL" id="GHD18698.1"/>
    </source>
</evidence>
<reference evidence="2" key="1">
    <citation type="journal article" date="2014" name="Int. J. Syst. Evol. Microbiol.">
        <title>Complete genome sequence of Corynebacterium casei LMG S-19264T (=DSM 44701T), isolated from a smear-ripened cheese.</title>
        <authorList>
            <consortium name="US DOE Joint Genome Institute (JGI-PGF)"/>
            <person name="Walter F."/>
            <person name="Albersmeier A."/>
            <person name="Kalinowski J."/>
            <person name="Ruckert C."/>
        </authorList>
    </citation>
    <scope>NUCLEOTIDE SEQUENCE</scope>
    <source>
        <strain evidence="2">JCM 4637</strain>
    </source>
</reference>
<dbReference type="AlphaFoldDB" id="A0A918X8R1"/>
<name>A0A918X8R1_9ACTN</name>
<dbReference type="Proteomes" id="UP000638353">
    <property type="component" value="Unassembled WGS sequence"/>
</dbReference>
<dbReference type="EMBL" id="BMVC01000031">
    <property type="protein sequence ID" value="GHD18698.1"/>
    <property type="molecule type" value="Genomic_DNA"/>
</dbReference>
<evidence type="ECO:0000256" key="1">
    <source>
        <dbReference type="SAM" id="MobiDB-lite"/>
    </source>
</evidence>
<protein>
    <submittedName>
        <fullName evidence="2">Uncharacterized protein</fullName>
    </submittedName>
</protein>
<gene>
    <name evidence="2" type="ORF">GCM10010334_81750</name>
</gene>
<evidence type="ECO:0000313" key="3">
    <source>
        <dbReference type="Proteomes" id="UP000638353"/>
    </source>
</evidence>
<accession>A0A918X8R1</accession>
<reference evidence="2" key="2">
    <citation type="submission" date="2020-09" db="EMBL/GenBank/DDBJ databases">
        <authorList>
            <person name="Sun Q."/>
            <person name="Ohkuma M."/>
        </authorList>
    </citation>
    <scope>NUCLEOTIDE SEQUENCE</scope>
    <source>
        <strain evidence="2">JCM 4637</strain>
    </source>
</reference>
<sequence>MSTPPTPYRTGESDAECRTPVIVGDGLVLGLAYRWHRTWHVVTSEGETNLNRPPTGEKGIDMAARHLIKAHAAGHITPVRLTKVPLTVLYGPVPLLDPRMPVTARNTESAHKAFAQYARHDWRALTGFPGSDNHQLLLCERCGWIGPRYYSHLRGRNGGPPPAQRHEPLPEGGSPVLPWVWQLSPRSGQRLTSRRTKSYRVDGLLDGDVLTVTTVTEVAKSRDHARRNRAPQGTPGRYVLWVEAASPDDAAATAQAHAREQHTRTRSHAPDRHTTP</sequence>